<evidence type="ECO:0000313" key="2">
    <source>
        <dbReference type="Proteomes" id="UP000000845"/>
    </source>
</evidence>
<dbReference type="HOGENOM" id="CLU_1480308_0_0_0"/>
<dbReference type="AlphaFoldDB" id="D1ALY9"/>
<evidence type="ECO:0008006" key="3">
    <source>
        <dbReference type="Google" id="ProtNLM"/>
    </source>
</evidence>
<evidence type="ECO:0000313" key="1">
    <source>
        <dbReference type="EMBL" id="ACZ07257.1"/>
    </source>
</evidence>
<name>D1ALY9_SEBTE</name>
<proteinExistence type="predicted"/>
<reference evidence="1 2" key="2">
    <citation type="journal article" date="2010" name="Stand. Genomic Sci.">
        <title>Complete genome sequence of Sebaldella termitidis type strain (NCTC 11300).</title>
        <authorList>
            <person name="Harmon-Smith M."/>
            <person name="Celia L."/>
            <person name="Chertkov O."/>
            <person name="Lapidus A."/>
            <person name="Copeland A."/>
            <person name="Glavina Del Rio T."/>
            <person name="Nolan M."/>
            <person name="Lucas S."/>
            <person name="Tice H."/>
            <person name="Cheng J.F."/>
            <person name="Han C."/>
            <person name="Detter J.C."/>
            <person name="Bruce D."/>
            <person name="Goodwin L."/>
            <person name="Pitluck S."/>
            <person name="Pati A."/>
            <person name="Liolios K."/>
            <person name="Ivanova N."/>
            <person name="Mavromatis K."/>
            <person name="Mikhailova N."/>
            <person name="Chen A."/>
            <person name="Palaniappan K."/>
            <person name="Land M."/>
            <person name="Hauser L."/>
            <person name="Chang Y.J."/>
            <person name="Jeffries C.D."/>
            <person name="Brettin T."/>
            <person name="Goker M."/>
            <person name="Beck B."/>
            <person name="Bristow J."/>
            <person name="Eisen J.A."/>
            <person name="Markowitz V."/>
            <person name="Hugenholtz P."/>
            <person name="Kyrpides N.C."/>
            <person name="Klenk H.P."/>
            <person name="Chen F."/>
        </authorList>
    </citation>
    <scope>NUCLEOTIDE SEQUENCE [LARGE SCALE GENOMIC DNA]</scope>
    <source>
        <strain evidence="2">ATCC 33386 / NCTC 11300</strain>
    </source>
</reference>
<dbReference type="RefSeq" id="WP_012859856.1">
    <property type="nucleotide sequence ID" value="NC_013517.1"/>
</dbReference>
<dbReference type="EMBL" id="CP001739">
    <property type="protein sequence ID" value="ACZ07257.1"/>
    <property type="molecule type" value="Genomic_DNA"/>
</dbReference>
<organism evidence="1 2">
    <name type="scientific">Sebaldella termitidis (strain ATCC 33386 / NCTC 11300)</name>
    <dbReference type="NCBI Taxonomy" id="526218"/>
    <lineage>
        <taxon>Bacteria</taxon>
        <taxon>Fusobacteriati</taxon>
        <taxon>Fusobacteriota</taxon>
        <taxon>Fusobacteriia</taxon>
        <taxon>Fusobacteriales</taxon>
        <taxon>Leptotrichiaceae</taxon>
        <taxon>Sebaldella</taxon>
    </lineage>
</organism>
<dbReference type="eggNOG" id="ENOG50340DI">
    <property type="taxonomic scope" value="Bacteria"/>
</dbReference>
<dbReference type="KEGG" id="str:Sterm_0373"/>
<accession>D1ALY9</accession>
<dbReference type="Proteomes" id="UP000000845">
    <property type="component" value="Chromosome"/>
</dbReference>
<gene>
    <name evidence="1" type="ordered locus">Sterm_0373</name>
</gene>
<protein>
    <recommendedName>
        <fullName evidence="3">Viral A-type inclusion protein</fullName>
    </recommendedName>
</protein>
<sequence>MRKILFRILIVIFLFNISFSLSDYYKKVYTLKINKTELFTAVNASDKQQNELNKIFAKYQKKAEEVANQPFSYTKKVSSLNSIRTSRKEDVYKVLSHDQIKKYNAFMNEKRLEFEERNNKIADIITSLNLTHDQKAGILRYENEFQRNIDDLIEQNPANDDFTDQYNNLKRARNDKIAGLLSEDQLTVIQDRKFFQ</sequence>
<keyword evidence="2" id="KW-1185">Reference proteome</keyword>
<reference evidence="2" key="1">
    <citation type="submission" date="2009-09" db="EMBL/GenBank/DDBJ databases">
        <title>The complete chromosome of Sebaldella termitidis ATCC 33386.</title>
        <authorList>
            <consortium name="US DOE Joint Genome Institute (JGI-PGF)"/>
            <person name="Lucas S."/>
            <person name="Copeland A."/>
            <person name="Lapidus A."/>
            <person name="Glavina del Rio T."/>
            <person name="Dalin E."/>
            <person name="Tice H."/>
            <person name="Bruce D."/>
            <person name="Goodwin L."/>
            <person name="Pitluck S."/>
            <person name="Kyrpides N."/>
            <person name="Mavromatis K."/>
            <person name="Ivanova N."/>
            <person name="Mikhailova N."/>
            <person name="Sims D."/>
            <person name="Meincke L."/>
            <person name="Brettin T."/>
            <person name="Detter J.C."/>
            <person name="Han C."/>
            <person name="Larimer F."/>
            <person name="Land M."/>
            <person name="Hauser L."/>
            <person name="Markowitz V."/>
            <person name="Cheng J.F."/>
            <person name="Hugenholtz P."/>
            <person name="Woyke T."/>
            <person name="Wu D."/>
            <person name="Eisen J.A."/>
        </authorList>
    </citation>
    <scope>NUCLEOTIDE SEQUENCE [LARGE SCALE GENOMIC DNA]</scope>
    <source>
        <strain evidence="2">ATCC 33386 / NCTC 11300</strain>
    </source>
</reference>